<keyword evidence="3" id="KW-0472">Membrane</keyword>
<dbReference type="GO" id="GO:0008417">
    <property type="term" value="F:fucosyltransferase activity"/>
    <property type="evidence" value="ECO:0007669"/>
    <property type="project" value="InterPro"/>
</dbReference>
<dbReference type="SUPFAM" id="SSF53756">
    <property type="entry name" value="UDP-Glycosyltransferase/glycogen phosphorylase"/>
    <property type="match status" value="1"/>
</dbReference>
<keyword evidence="3" id="KW-1133">Transmembrane helix</keyword>
<evidence type="ECO:0000256" key="2">
    <source>
        <dbReference type="ARBA" id="ARBA00023034"/>
    </source>
</evidence>
<protein>
    <recommendedName>
        <fullName evidence="4">Fucosyltransferase N-terminal domain-containing protein</fullName>
    </recommendedName>
</protein>
<feature type="transmembrane region" description="Helical" evidence="3">
    <location>
        <begin position="12"/>
        <end position="31"/>
    </location>
</feature>
<evidence type="ECO:0000313" key="6">
    <source>
        <dbReference type="Proteomes" id="UP001347796"/>
    </source>
</evidence>
<dbReference type="Proteomes" id="UP001347796">
    <property type="component" value="Unassembled WGS sequence"/>
</dbReference>
<dbReference type="EMBL" id="JAZGQO010000010">
    <property type="protein sequence ID" value="KAK6175143.1"/>
    <property type="molecule type" value="Genomic_DNA"/>
</dbReference>
<sequence length="222" mass="25747">MVRKINKRSQCLRHRNLVAMVIFMAGIVIYLKSDLWLSSLTPTPQHHSTYRQINSSTLAVVSKNVTSDKISKRVILWYNAPSYVKRARNFKPTQLCPQLNCEYTTDRKRSTLSQVVIFDAHTLPKHPPNKLPHQKWVFFSQESPIAIKSENLNSNEWLFKFDLTATYRRDSDIPTPYGIIKARDGETPVIAKNYTDIFIRKKMAAVWMVSHCLTHSKRESLV</sequence>
<dbReference type="InterPro" id="IPR031481">
    <property type="entry name" value="Glyco_tran_10_N"/>
</dbReference>
<name>A0AAN8JGD8_PATCE</name>
<organism evidence="5 6">
    <name type="scientific">Patella caerulea</name>
    <name type="common">Rayed Mediterranean limpet</name>
    <dbReference type="NCBI Taxonomy" id="87958"/>
    <lineage>
        <taxon>Eukaryota</taxon>
        <taxon>Metazoa</taxon>
        <taxon>Spiralia</taxon>
        <taxon>Lophotrochozoa</taxon>
        <taxon>Mollusca</taxon>
        <taxon>Gastropoda</taxon>
        <taxon>Patellogastropoda</taxon>
        <taxon>Patelloidea</taxon>
        <taxon>Patellidae</taxon>
        <taxon>Patella</taxon>
    </lineage>
</organism>
<evidence type="ECO:0000256" key="1">
    <source>
        <dbReference type="ARBA" id="ARBA00004323"/>
    </source>
</evidence>
<dbReference type="PANTHER" id="PTHR48438:SF1">
    <property type="entry name" value="ALPHA-(1,3)-FUCOSYLTRANSFERASE C-RELATED"/>
    <property type="match status" value="1"/>
</dbReference>
<dbReference type="GO" id="GO:0000139">
    <property type="term" value="C:Golgi membrane"/>
    <property type="evidence" value="ECO:0007669"/>
    <property type="project" value="UniProtKB-SubCell"/>
</dbReference>
<feature type="domain" description="Fucosyltransferase N-terminal" evidence="4">
    <location>
        <begin position="72"/>
        <end position="178"/>
    </location>
</feature>
<dbReference type="PANTHER" id="PTHR48438">
    <property type="entry name" value="ALPHA-(1,3)-FUCOSYLTRANSFERASE C-RELATED"/>
    <property type="match status" value="1"/>
</dbReference>
<evidence type="ECO:0000256" key="3">
    <source>
        <dbReference type="SAM" id="Phobius"/>
    </source>
</evidence>
<dbReference type="Pfam" id="PF17039">
    <property type="entry name" value="Glyco_tran_10_N"/>
    <property type="match status" value="1"/>
</dbReference>
<dbReference type="AlphaFoldDB" id="A0AAN8JGD8"/>
<comment type="subcellular location">
    <subcellularLocation>
        <location evidence="1">Golgi apparatus membrane</location>
        <topology evidence="1">Single-pass type II membrane protein</topology>
    </subcellularLocation>
</comment>
<proteinExistence type="predicted"/>
<keyword evidence="6" id="KW-1185">Reference proteome</keyword>
<comment type="caution">
    <text evidence="5">The sequence shown here is derived from an EMBL/GenBank/DDBJ whole genome shotgun (WGS) entry which is preliminary data.</text>
</comment>
<evidence type="ECO:0000259" key="4">
    <source>
        <dbReference type="Pfam" id="PF17039"/>
    </source>
</evidence>
<accession>A0AAN8JGD8</accession>
<evidence type="ECO:0000313" key="5">
    <source>
        <dbReference type="EMBL" id="KAK6175143.1"/>
    </source>
</evidence>
<gene>
    <name evidence="5" type="ORF">SNE40_013665</name>
</gene>
<reference evidence="5 6" key="1">
    <citation type="submission" date="2024-01" db="EMBL/GenBank/DDBJ databases">
        <title>The genome of the rayed Mediterranean limpet Patella caerulea (Linnaeus, 1758).</title>
        <authorList>
            <person name="Anh-Thu Weber A."/>
            <person name="Halstead-Nussloch G."/>
        </authorList>
    </citation>
    <scope>NUCLEOTIDE SEQUENCE [LARGE SCALE GENOMIC DNA]</scope>
    <source>
        <strain evidence="5">AATW-2023a</strain>
        <tissue evidence="5">Whole specimen</tissue>
    </source>
</reference>
<keyword evidence="2" id="KW-0333">Golgi apparatus</keyword>
<dbReference type="InterPro" id="IPR001503">
    <property type="entry name" value="Glyco_trans_10"/>
</dbReference>
<keyword evidence="3" id="KW-0812">Transmembrane</keyword>